<gene>
    <name evidence="1" type="ORF">SCHPADRAFT_667252</name>
</gene>
<dbReference type="EMBL" id="KQ086164">
    <property type="protein sequence ID" value="KLO07050.1"/>
    <property type="molecule type" value="Genomic_DNA"/>
</dbReference>
<name>A0A0H2R5I8_9AGAM</name>
<accession>A0A0H2R5I8</accession>
<dbReference type="AlphaFoldDB" id="A0A0H2R5I8"/>
<dbReference type="InParanoid" id="A0A0H2R5I8"/>
<sequence length="186" mass="21392">MIQDGQKGRAHKDHLRLDYAKRWYHDVVSTELARCCDSFKRHWRLGYGPTCDGRRGPLHHSSFCRRASSHLHAATVNSAMRTPRHKRQIWRWIGPKHSLLSIFVKPIGKSCPILTLSQPRIGISQYTFPTRSKTRHPIRCGEERPLLGVTNGSRLRVLPLSWAFHLLLWCDSPSGSSAVWQSHMPD</sequence>
<organism evidence="1 2">
    <name type="scientific">Schizopora paradoxa</name>
    <dbReference type="NCBI Taxonomy" id="27342"/>
    <lineage>
        <taxon>Eukaryota</taxon>
        <taxon>Fungi</taxon>
        <taxon>Dikarya</taxon>
        <taxon>Basidiomycota</taxon>
        <taxon>Agaricomycotina</taxon>
        <taxon>Agaricomycetes</taxon>
        <taxon>Hymenochaetales</taxon>
        <taxon>Schizoporaceae</taxon>
        <taxon>Schizopora</taxon>
    </lineage>
</organism>
<reference evidence="1 2" key="1">
    <citation type="submission" date="2015-04" db="EMBL/GenBank/DDBJ databases">
        <title>Complete genome sequence of Schizopora paradoxa KUC8140, a cosmopolitan wood degrader in East Asia.</title>
        <authorList>
            <consortium name="DOE Joint Genome Institute"/>
            <person name="Min B."/>
            <person name="Park H."/>
            <person name="Jang Y."/>
            <person name="Kim J.-J."/>
            <person name="Kim K.H."/>
            <person name="Pangilinan J."/>
            <person name="Lipzen A."/>
            <person name="Riley R."/>
            <person name="Grigoriev I.V."/>
            <person name="Spatafora J.W."/>
            <person name="Choi I.-G."/>
        </authorList>
    </citation>
    <scope>NUCLEOTIDE SEQUENCE [LARGE SCALE GENOMIC DNA]</scope>
    <source>
        <strain evidence="1 2">KUC8140</strain>
    </source>
</reference>
<proteinExistence type="predicted"/>
<evidence type="ECO:0000313" key="2">
    <source>
        <dbReference type="Proteomes" id="UP000053477"/>
    </source>
</evidence>
<protein>
    <submittedName>
        <fullName evidence="1">Uncharacterized protein</fullName>
    </submittedName>
</protein>
<keyword evidence="2" id="KW-1185">Reference proteome</keyword>
<dbReference type="Proteomes" id="UP000053477">
    <property type="component" value="Unassembled WGS sequence"/>
</dbReference>
<evidence type="ECO:0000313" key="1">
    <source>
        <dbReference type="EMBL" id="KLO07050.1"/>
    </source>
</evidence>